<comment type="caution">
    <text evidence="2">The sequence shown here is derived from an EMBL/GenBank/DDBJ whole genome shotgun (WGS) entry which is preliminary data.</text>
</comment>
<gene>
    <name evidence="2" type="ORF">CNE99_07280</name>
</gene>
<evidence type="ECO:0000313" key="2">
    <source>
        <dbReference type="EMBL" id="PDH38175.1"/>
    </source>
</evidence>
<dbReference type="Pfam" id="PF22785">
    <property type="entry name" value="Tc-R-P"/>
    <property type="match status" value="1"/>
</dbReference>
<accession>A0A2A5WNQ2</accession>
<reference evidence="2 3" key="1">
    <citation type="submission" date="2017-08" db="EMBL/GenBank/DDBJ databases">
        <title>Fine stratification of microbial communities through a metagenomic profile of the photic zone.</title>
        <authorList>
            <person name="Haro-Moreno J.M."/>
            <person name="Lopez-Perez M."/>
            <person name="De La Torre J."/>
            <person name="Picazo A."/>
            <person name="Camacho A."/>
            <person name="Rodriguez-Valera F."/>
        </authorList>
    </citation>
    <scope>NUCLEOTIDE SEQUENCE [LARGE SCALE GENOMIC DNA]</scope>
    <source>
        <strain evidence="2">MED-G24</strain>
    </source>
</reference>
<protein>
    <submittedName>
        <fullName evidence="2">Protein tyrosine phosphatase</fullName>
    </submittedName>
</protein>
<dbReference type="Proteomes" id="UP000219327">
    <property type="component" value="Unassembled WGS sequence"/>
</dbReference>
<evidence type="ECO:0000313" key="3">
    <source>
        <dbReference type="Proteomes" id="UP000219327"/>
    </source>
</evidence>
<dbReference type="SUPFAM" id="SSF52799">
    <property type="entry name" value="(Phosphotyrosine protein) phosphatases II"/>
    <property type="match status" value="1"/>
</dbReference>
<dbReference type="InterPro" id="IPR029021">
    <property type="entry name" value="Prot-tyrosine_phosphatase-like"/>
</dbReference>
<feature type="domain" description="Tyrosine specific protein phosphatases" evidence="1">
    <location>
        <begin position="68"/>
        <end position="135"/>
    </location>
</feature>
<dbReference type="EMBL" id="NTKD01000039">
    <property type="protein sequence ID" value="PDH38175.1"/>
    <property type="molecule type" value="Genomic_DNA"/>
</dbReference>
<dbReference type="Gene3D" id="3.90.190.10">
    <property type="entry name" value="Protein tyrosine phosphatase superfamily"/>
    <property type="match status" value="1"/>
</dbReference>
<dbReference type="AlphaFoldDB" id="A0A2A5WNQ2"/>
<sequence>MEKPMGGVYLDGEIAHLKSLGITLVVSLLDELNTQALGLMLEDMVCRSHDVAFIHTPVRDRSAPSSSQDFIDAVVATYDHVVGGGLGVAHCWAGIGRTGLFAGSLLVRHGKEPHAAFRQVAKARGEPVPDTREQVDWLLAHQQVLQQN</sequence>
<dbReference type="PROSITE" id="PS50056">
    <property type="entry name" value="TYR_PHOSPHATASE_2"/>
    <property type="match status" value="1"/>
</dbReference>
<name>A0A2A5WNQ2_9GAMM</name>
<proteinExistence type="predicted"/>
<evidence type="ECO:0000259" key="1">
    <source>
        <dbReference type="PROSITE" id="PS50056"/>
    </source>
</evidence>
<dbReference type="InterPro" id="IPR000387">
    <property type="entry name" value="Tyr_Pase_dom"/>
</dbReference>
<organism evidence="2 3">
    <name type="scientific">OM182 bacterium MED-G24</name>
    <dbReference type="NCBI Taxonomy" id="1986255"/>
    <lineage>
        <taxon>Bacteria</taxon>
        <taxon>Pseudomonadati</taxon>
        <taxon>Pseudomonadota</taxon>
        <taxon>Gammaproteobacteria</taxon>
        <taxon>OMG group</taxon>
        <taxon>OM182 clade</taxon>
    </lineage>
</organism>